<proteinExistence type="predicted"/>
<sequence>MLAKSFEIIFKDLDNMTFFVNYCYAELKKDTKPSQVDLHIWNEFISEYSEKFRELKFIQDELVFEGVFRKAINKEKLSRKFLAAHLHYFLLNLYTFHFQHVTKTGYQEPKKPTARLTDLQLAVIKSIPINSPLSGIKMYKEIIDSEKNSYNGLYD</sequence>
<evidence type="ECO:0000313" key="1">
    <source>
        <dbReference type="EMBL" id="QHU14008.1"/>
    </source>
</evidence>
<dbReference type="AlphaFoldDB" id="A0A6C0KCH5"/>
<dbReference type="EMBL" id="MN740829">
    <property type="protein sequence ID" value="QHU14008.1"/>
    <property type="molecule type" value="Genomic_DNA"/>
</dbReference>
<name>A0A6C0KCH5_9ZZZZ</name>
<accession>A0A6C0KCH5</accession>
<organism evidence="1">
    <name type="scientific">viral metagenome</name>
    <dbReference type="NCBI Taxonomy" id="1070528"/>
    <lineage>
        <taxon>unclassified sequences</taxon>
        <taxon>metagenomes</taxon>
        <taxon>organismal metagenomes</taxon>
    </lineage>
</organism>
<protein>
    <submittedName>
        <fullName evidence="1">Uncharacterized protein</fullName>
    </submittedName>
</protein>
<reference evidence="1" key="1">
    <citation type="journal article" date="2020" name="Nature">
        <title>Giant virus diversity and host interactions through global metagenomics.</title>
        <authorList>
            <person name="Schulz F."/>
            <person name="Roux S."/>
            <person name="Paez-Espino D."/>
            <person name="Jungbluth S."/>
            <person name="Walsh D.A."/>
            <person name="Denef V.J."/>
            <person name="McMahon K.D."/>
            <person name="Konstantinidis K.T."/>
            <person name="Eloe-Fadrosh E.A."/>
            <person name="Kyrpides N.C."/>
            <person name="Woyke T."/>
        </authorList>
    </citation>
    <scope>NUCLEOTIDE SEQUENCE</scope>
    <source>
        <strain evidence="1">GVMAG-S-1101182-85</strain>
    </source>
</reference>